<name>A0A6M1REN6_9BACT</name>
<dbReference type="EMBL" id="JAAKYA010000017">
    <property type="protein sequence ID" value="NGO38498.1"/>
    <property type="molecule type" value="Genomic_DNA"/>
</dbReference>
<dbReference type="Proteomes" id="UP000477311">
    <property type="component" value="Unassembled WGS sequence"/>
</dbReference>
<keyword evidence="2" id="KW-1185">Reference proteome</keyword>
<comment type="caution">
    <text evidence="1">The sequence shown here is derived from an EMBL/GenBank/DDBJ whole genome shotgun (WGS) entry which is preliminary data.</text>
</comment>
<organism evidence="1 2">
    <name type="scientific">Limisphaera ngatamarikiensis</name>
    <dbReference type="NCBI Taxonomy" id="1324935"/>
    <lineage>
        <taxon>Bacteria</taxon>
        <taxon>Pseudomonadati</taxon>
        <taxon>Verrucomicrobiota</taxon>
        <taxon>Verrucomicrobiia</taxon>
        <taxon>Limisphaerales</taxon>
        <taxon>Limisphaeraceae</taxon>
        <taxon>Limisphaera</taxon>
    </lineage>
</organism>
<evidence type="ECO:0000313" key="1">
    <source>
        <dbReference type="EMBL" id="NGO38498.1"/>
    </source>
</evidence>
<gene>
    <name evidence="1" type="ORF">G4L39_03675</name>
</gene>
<accession>A0A6M1REN6</accession>
<evidence type="ECO:0000313" key="2">
    <source>
        <dbReference type="Proteomes" id="UP000477311"/>
    </source>
</evidence>
<reference evidence="1 2" key="1">
    <citation type="submission" date="2020-02" db="EMBL/GenBank/DDBJ databases">
        <title>Draft genome sequence of Limisphaera ngatamarikiensis NGM72.4T, a thermophilic Verrucomicrobia grouped in subdivision 3.</title>
        <authorList>
            <person name="Carere C.R."/>
            <person name="Steen J."/>
            <person name="Hugenholtz P."/>
            <person name="Stott M.B."/>
        </authorList>
    </citation>
    <scope>NUCLEOTIDE SEQUENCE [LARGE SCALE GENOMIC DNA]</scope>
    <source>
        <strain evidence="1 2">NGM72.4</strain>
    </source>
</reference>
<sequence>MKRIFVGSGCIRPLLSLGALVGWLLAGSVPAQVPAGTGASFDAALMRLFDAHKSFTAEAELRVMDAQKQDKVLLPMQFAARDGRFRTEVDLSRMKGSQARPEQMGMVKQMGMDRIISITRPDTGKMHMVFPSARAAVNLALPAEERDAMQKPPQLERKVLGEEKVDNHPCRKEQVTLTTPGGRKTEVTVWLATDLKDFPIQIQTTEGGDTVIVRYRNVQFREPAAELFEPPADYTAYSSMEAFTAGLMQKLMKEAGQR</sequence>
<proteinExistence type="predicted"/>
<protein>
    <recommendedName>
        <fullName evidence="3">DUF4412 domain-containing protein</fullName>
    </recommendedName>
</protein>
<dbReference type="AlphaFoldDB" id="A0A6M1REN6"/>
<dbReference type="RefSeq" id="WP_165106002.1">
    <property type="nucleotide sequence ID" value="NZ_JAAKYA010000017.1"/>
</dbReference>
<evidence type="ECO:0008006" key="3">
    <source>
        <dbReference type="Google" id="ProtNLM"/>
    </source>
</evidence>